<dbReference type="InterPro" id="IPR011712">
    <property type="entry name" value="Sig_transdc_His_kin_sub3_dim/P"/>
</dbReference>
<dbReference type="EMBL" id="WDWL01000006">
    <property type="protein sequence ID" value="KAB7072812.1"/>
    <property type="molecule type" value="Genomic_DNA"/>
</dbReference>
<dbReference type="Proteomes" id="UP000466472">
    <property type="component" value="Unassembled WGS sequence"/>
</dbReference>
<sequence length="321" mass="35432">MILLASTMDGLDLSRSRVMVAAVQSLAFYCFPLLTGLLLHVMRQRDHDSYLLRRQHERGETARSLHDTIGNDLAYLILRIDHAETEGMPADEHEYQQQLDELRDAASRAMGHTHEVIDSLENHPQRPSDPSHEGSHGSKQPRTADSTEVDAAAQRAGLQSLIDEEEARLEAPGFTGDNLLAEPHRPLTPETMRLLAGLLSNLLAELYANIAKHAIRANGTPSASPSTRTPSTSPPATPSHPMTRDSASTATKPSSKHTSAPSKPTPNKPTGSWRLAFQSMAAGKTCIRRPAMSSNRMTRIIRLRHRRRMTTPAGHPRGRRR</sequence>
<keyword evidence="2" id="KW-0472">Membrane</keyword>
<dbReference type="Gene3D" id="6.10.250.2870">
    <property type="match status" value="1"/>
</dbReference>
<dbReference type="EMBL" id="WDQK01000017">
    <property type="protein sequence ID" value="KAB7394404.1"/>
    <property type="molecule type" value="Genomic_DNA"/>
</dbReference>
<dbReference type="Proteomes" id="UP000460881">
    <property type="component" value="Unassembled WGS sequence"/>
</dbReference>
<protein>
    <submittedName>
        <fullName evidence="4">Histidine kinase</fullName>
    </submittedName>
</protein>
<keyword evidence="2" id="KW-1133">Transmembrane helix</keyword>
<feature type="transmembrane region" description="Helical" evidence="2">
    <location>
        <begin position="20"/>
        <end position="41"/>
    </location>
</feature>
<evidence type="ECO:0000313" key="11">
    <source>
        <dbReference type="EMBL" id="RDX08856.1"/>
    </source>
</evidence>
<dbReference type="EMBL" id="WDRC01000017">
    <property type="protein sequence ID" value="KAB7358436.1"/>
    <property type="molecule type" value="Genomic_DNA"/>
</dbReference>
<dbReference type="EMBL" id="NJNR01000021">
    <property type="protein sequence ID" value="RDX08856.1"/>
    <property type="molecule type" value="Genomic_DNA"/>
</dbReference>
<dbReference type="EMBL" id="WDWU01000002">
    <property type="protein sequence ID" value="KAB7057826.1"/>
    <property type="molecule type" value="Genomic_DNA"/>
</dbReference>
<dbReference type="GO" id="GO:0016020">
    <property type="term" value="C:membrane"/>
    <property type="evidence" value="ECO:0007669"/>
    <property type="project" value="InterPro"/>
</dbReference>
<feature type="region of interest" description="Disordered" evidence="1">
    <location>
        <begin position="218"/>
        <end position="272"/>
    </location>
</feature>
<feature type="compositionally biased region" description="Polar residues" evidence="1">
    <location>
        <begin position="137"/>
        <end position="146"/>
    </location>
</feature>
<dbReference type="Proteomes" id="UP000468842">
    <property type="component" value="Unassembled WGS sequence"/>
</dbReference>
<dbReference type="Pfam" id="PF07730">
    <property type="entry name" value="HisKA_3"/>
    <property type="match status" value="1"/>
</dbReference>
<evidence type="ECO:0000313" key="6">
    <source>
        <dbReference type="EMBL" id="KAB7336687.1"/>
    </source>
</evidence>
<evidence type="ECO:0000313" key="15">
    <source>
        <dbReference type="Proteomes" id="UP000460881"/>
    </source>
</evidence>
<evidence type="ECO:0000313" key="16">
    <source>
        <dbReference type="Proteomes" id="UP000466472"/>
    </source>
</evidence>
<feature type="compositionally biased region" description="Low complexity" evidence="1">
    <location>
        <begin position="220"/>
        <end position="231"/>
    </location>
</feature>
<evidence type="ECO:0000313" key="8">
    <source>
        <dbReference type="EMBL" id="KAB7394404.1"/>
    </source>
</evidence>
<evidence type="ECO:0000313" key="10">
    <source>
        <dbReference type="EMBL" id="MZU09260.1"/>
    </source>
</evidence>
<evidence type="ECO:0000313" key="12">
    <source>
        <dbReference type="Proteomes" id="UP000257074"/>
    </source>
</evidence>
<evidence type="ECO:0000313" key="7">
    <source>
        <dbReference type="EMBL" id="KAB7358436.1"/>
    </source>
</evidence>
<evidence type="ECO:0000313" key="18">
    <source>
        <dbReference type="Proteomes" id="UP000468842"/>
    </source>
</evidence>
<dbReference type="EMBL" id="WDRM01000017">
    <property type="protein sequence ID" value="KAB7336687.1"/>
    <property type="molecule type" value="Genomic_DNA"/>
</dbReference>
<reference evidence="13 14" key="2">
    <citation type="journal article" date="2019" name="Nat. Med.">
        <title>A library of human gut bacterial isolates paired with longitudinal multiomics data enables mechanistic microbiome research.</title>
        <authorList>
            <person name="Poyet M."/>
            <person name="Groussin M."/>
            <person name="Gibbons S.M."/>
            <person name="Avila-Pacheco J."/>
            <person name="Jiang X."/>
            <person name="Kearney S.M."/>
            <person name="Perrotta A.R."/>
            <person name="Berdy B."/>
            <person name="Zhao S."/>
            <person name="Lieberman T.D."/>
            <person name="Swanson P.K."/>
            <person name="Smith M."/>
            <person name="Roesemann S."/>
            <person name="Alexander J.E."/>
            <person name="Rich S.A."/>
            <person name="Livny J."/>
            <person name="Vlamakis H."/>
            <person name="Clish C."/>
            <person name="Bullock K."/>
            <person name="Deik A."/>
            <person name="Scott J."/>
            <person name="Pierce K.A."/>
            <person name="Xavier R.J."/>
            <person name="Alm E.J."/>
        </authorList>
    </citation>
    <scope>NUCLEOTIDE SEQUENCE [LARGE SCALE GENOMIC DNA]</scope>
    <source>
        <strain evidence="5 14">BIOML-A201</strain>
        <strain evidence="4 17">BIOML-A210</strain>
        <strain evidence="8 18">BIOML-A37</strain>
        <strain evidence="9 16">BIOML-A395</strain>
        <strain evidence="10">BIOML-A409</strain>
        <strain evidence="7 15">BIOML-A55</strain>
        <strain evidence="6 13">BIOML-A65</strain>
    </source>
</reference>
<proteinExistence type="predicted"/>
<name>A0A2U0BLK2_BIFLN</name>
<evidence type="ECO:0000313" key="13">
    <source>
        <dbReference type="Proteomes" id="UP000430971"/>
    </source>
</evidence>
<dbReference type="EMBL" id="WXDR01000032">
    <property type="protein sequence ID" value="MZU09260.1"/>
    <property type="molecule type" value="Genomic_DNA"/>
</dbReference>
<organism evidence="4 17">
    <name type="scientific">Bifidobacterium longum</name>
    <dbReference type="NCBI Taxonomy" id="216816"/>
    <lineage>
        <taxon>Bacteria</taxon>
        <taxon>Bacillati</taxon>
        <taxon>Actinomycetota</taxon>
        <taxon>Actinomycetes</taxon>
        <taxon>Bifidobacteriales</taxon>
        <taxon>Bifidobacteriaceae</taxon>
        <taxon>Bifidobacterium</taxon>
    </lineage>
</organism>
<feature type="compositionally biased region" description="Polar residues" evidence="1">
    <location>
        <begin position="245"/>
        <end position="262"/>
    </location>
</feature>
<dbReference type="RefSeq" id="WP_007052266.1">
    <property type="nucleotide sequence ID" value="NZ_CAXVIY010000013.1"/>
</dbReference>
<keyword evidence="2" id="KW-0812">Transmembrane</keyword>
<reference evidence="11 12" key="1">
    <citation type="journal article" date="2017" name="Anaerobe">
        <title>Quantification, isolation and characterization of Bifidobacterium from the vaginal microbiomes of reproductive aged women.</title>
        <authorList>
            <person name="Freitas A.C."/>
            <person name="Hill J.E."/>
        </authorList>
    </citation>
    <scope>NUCLEOTIDE SEQUENCE [LARGE SCALE GENOMIC DNA]</scope>
    <source>
        <strain evidence="11 12">N6D05</strain>
    </source>
</reference>
<accession>A0A2U0BLK2</accession>
<keyword evidence="4" id="KW-0418">Kinase</keyword>
<evidence type="ECO:0000313" key="14">
    <source>
        <dbReference type="Proteomes" id="UP000432196"/>
    </source>
</evidence>
<feature type="domain" description="Signal transduction histidine kinase subgroup 3 dimerisation and phosphoacceptor" evidence="3">
    <location>
        <begin position="57"/>
        <end position="121"/>
    </location>
</feature>
<dbReference type="GO" id="GO:0000155">
    <property type="term" value="F:phosphorelay sensor kinase activity"/>
    <property type="evidence" value="ECO:0007669"/>
    <property type="project" value="InterPro"/>
</dbReference>
<dbReference type="Proteomes" id="UP000432196">
    <property type="component" value="Unassembled WGS sequence"/>
</dbReference>
<dbReference type="EMBL" id="WXEF01000033">
    <property type="protein sequence ID" value="MZR89500.1"/>
    <property type="molecule type" value="Genomic_DNA"/>
</dbReference>
<dbReference type="Proteomes" id="UP000638311">
    <property type="component" value="Unassembled WGS sequence"/>
</dbReference>
<evidence type="ECO:0000313" key="4">
    <source>
        <dbReference type="EMBL" id="KAB7057826.1"/>
    </source>
</evidence>
<dbReference type="Proteomes" id="UP000467387">
    <property type="component" value="Unassembled WGS sequence"/>
</dbReference>
<evidence type="ECO:0000313" key="9">
    <source>
        <dbReference type="EMBL" id="MZR89500.1"/>
    </source>
</evidence>
<dbReference type="GO" id="GO:0046983">
    <property type="term" value="F:protein dimerization activity"/>
    <property type="evidence" value="ECO:0007669"/>
    <property type="project" value="InterPro"/>
</dbReference>
<dbReference type="AlphaFoldDB" id="A0A2U0BLK2"/>
<evidence type="ECO:0000313" key="5">
    <source>
        <dbReference type="EMBL" id="KAB7072812.1"/>
    </source>
</evidence>
<evidence type="ECO:0000256" key="2">
    <source>
        <dbReference type="SAM" id="Phobius"/>
    </source>
</evidence>
<dbReference type="Proteomes" id="UP000257074">
    <property type="component" value="Unassembled WGS sequence"/>
</dbReference>
<evidence type="ECO:0000313" key="17">
    <source>
        <dbReference type="Proteomes" id="UP000467387"/>
    </source>
</evidence>
<evidence type="ECO:0000256" key="1">
    <source>
        <dbReference type="SAM" id="MobiDB-lite"/>
    </source>
</evidence>
<comment type="caution">
    <text evidence="4">The sequence shown here is derived from an EMBL/GenBank/DDBJ whole genome shotgun (WGS) entry which is preliminary data.</text>
</comment>
<evidence type="ECO:0000259" key="3">
    <source>
        <dbReference type="Pfam" id="PF07730"/>
    </source>
</evidence>
<keyword evidence="4" id="KW-0808">Transferase</keyword>
<feature type="compositionally biased region" description="Basic and acidic residues" evidence="1">
    <location>
        <begin position="118"/>
        <end position="136"/>
    </location>
</feature>
<gene>
    <name evidence="11" type="ORF">CE169_05030</name>
    <name evidence="8" type="ORF">GBB40_07885</name>
    <name evidence="7" type="ORF">GBB63_07330</name>
    <name evidence="6" type="ORF">GBB73_07505</name>
    <name evidence="5" type="ORF">GBI83_05320</name>
    <name evidence="4" type="ORF">GBI87_01895</name>
    <name evidence="9" type="ORF">GT999_09590</name>
    <name evidence="10" type="ORF">GUA24_09825</name>
</gene>
<feature type="region of interest" description="Disordered" evidence="1">
    <location>
        <begin position="118"/>
        <end position="151"/>
    </location>
</feature>
<dbReference type="Proteomes" id="UP000430971">
    <property type="component" value="Unassembled WGS sequence"/>
</dbReference>